<feature type="repeat" description="ANK" evidence="3">
    <location>
        <begin position="147"/>
        <end position="179"/>
    </location>
</feature>
<dbReference type="Gene3D" id="1.25.40.20">
    <property type="entry name" value="Ankyrin repeat-containing domain"/>
    <property type="match status" value="2"/>
</dbReference>
<evidence type="ECO:0000256" key="2">
    <source>
        <dbReference type="ARBA" id="ARBA00023043"/>
    </source>
</evidence>
<protein>
    <submittedName>
        <fullName evidence="4">Ankyrin repeat-containing domain protein</fullName>
    </submittedName>
</protein>
<dbReference type="Pfam" id="PF12796">
    <property type="entry name" value="Ank_2"/>
    <property type="match status" value="1"/>
</dbReference>
<dbReference type="PROSITE" id="PS50297">
    <property type="entry name" value="ANK_REP_REGION"/>
    <property type="match status" value="4"/>
</dbReference>
<keyword evidence="1" id="KW-0677">Repeat</keyword>
<keyword evidence="2 3" id="KW-0040">ANK repeat</keyword>
<dbReference type="InterPro" id="IPR036770">
    <property type="entry name" value="Ankyrin_rpt-contain_sf"/>
</dbReference>
<dbReference type="AlphaFoldDB" id="A0A9P9AP45"/>
<comment type="caution">
    <text evidence="4">The sequence shown here is derived from an EMBL/GenBank/DDBJ whole genome shotgun (WGS) entry which is preliminary data.</text>
</comment>
<keyword evidence="5" id="KW-1185">Reference proteome</keyword>
<feature type="repeat" description="ANK" evidence="3">
    <location>
        <begin position="45"/>
        <end position="77"/>
    </location>
</feature>
<accession>A0A9P9AP45</accession>
<feature type="repeat" description="ANK" evidence="3">
    <location>
        <begin position="78"/>
        <end position="112"/>
    </location>
</feature>
<dbReference type="EMBL" id="JAGPYM010000011">
    <property type="protein sequence ID" value="KAH6889253.1"/>
    <property type="molecule type" value="Genomic_DNA"/>
</dbReference>
<dbReference type="PANTHER" id="PTHR24166:SF48">
    <property type="entry name" value="PROTEIN VAPYRIN"/>
    <property type="match status" value="1"/>
</dbReference>
<dbReference type="Pfam" id="PF00023">
    <property type="entry name" value="Ank"/>
    <property type="match status" value="1"/>
</dbReference>
<dbReference type="SUPFAM" id="SSF48403">
    <property type="entry name" value="Ankyrin repeat"/>
    <property type="match status" value="1"/>
</dbReference>
<evidence type="ECO:0000313" key="5">
    <source>
        <dbReference type="Proteomes" id="UP000777438"/>
    </source>
</evidence>
<reference evidence="4 5" key="1">
    <citation type="journal article" date="2021" name="Nat. Commun.">
        <title>Genetic determinants of endophytism in the Arabidopsis root mycobiome.</title>
        <authorList>
            <person name="Mesny F."/>
            <person name="Miyauchi S."/>
            <person name="Thiergart T."/>
            <person name="Pickel B."/>
            <person name="Atanasova L."/>
            <person name="Karlsson M."/>
            <person name="Huettel B."/>
            <person name="Barry K.W."/>
            <person name="Haridas S."/>
            <person name="Chen C."/>
            <person name="Bauer D."/>
            <person name="Andreopoulos W."/>
            <person name="Pangilinan J."/>
            <person name="LaButti K."/>
            <person name="Riley R."/>
            <person name="Lipzen A."/>
            <person name="Clum A."/>
            <person name="Drula E."/>
            <person name="Henrissat B."/>
            <person name="Kohler A."/>
            <person name="Grigoriev I.V."/>
            <person name="Martin F.M."/>
            <person name="Hacquard S."/>
        </authorList>
    </citation>
    <scope>NUCLEOTIDE SEQUENCE [LARGE SCALE GENOMIC DNA]</scope>
    <source>
        <strain evidence="4 5">MPI-CAGE-CH-0241</strain>
    </source>
</reference>
<evidence type="ECO:0000256" key="1">
    <source>
        <dbReference type="ARBA" id="ARBA00022737"/>
    </source>
</evidence>
<name>A0A9P9AP45_9HYPO</name>
<dbReference type="PROSITE" id="PS50088">
    <property type="entry name" value="ANK_REPEAT"/>
    <property type="match status" value="4"/>
</dbReference>
<feature type="repeat" description="ANK" evidence="3">
    <location>
        <begin position="114"/>
        <end position="146"/>
    </location>
</feature>
<dbReference type="SMART" id="SM00248">
    <property type="entry name" value="ANK"/>
    <property type="match status" value="4"/>
</dbReference>
<dbReference type="PRINTS" id="PR01415">
    <property type="entry name" value="ANKYRIN"/>
</dbReference>
<gene>
    <name evidence="4" type="ORF">B0T10DRAFT_487610</name>
</gene>
<dbReference type="OrthoDB" id="341259at2759"/>
<evidence type="ECO:0000313" key="4">
    <source>
        <dbReference type="EMBL" id="KAH6889253.1"/>
    </source>
</evidence>
<dbReference type="InterPro" id="IPR050889">
    <property type="entry name" value="Dendritic_Spine_Reg/Scaffold"/>
</dbReference>
<dbReference type="PANTHER" id="PTHR24166">
    <property type="entry name" value="ROLLING PEBBLES, ISOFORM B"/>
    <property type="match status" value="1"/>
</dbReference>
<organism evidence="4 5">
    <name type="scientific">Thelonectria olida</name>
    <dbReference type="NCBI Taxonomy" id="1576542"/>
    <lineage>
        <taxon>Eukaryota</taxon>
        <taxon>Fungi</taxon>
        <taxon>Dikarya</taxon>
        <taxon>Ascomycota</taxon>
        <taxon>Pezizomycotina</taxon>
        <taxon>Sordariomycetes</taxon>
        <taxon>Hypocreomycetidae</taxon>
        <taxon>Hypocreales</taxon>
        <taxon>Nectriaceae</taxon>
        <taxon>Thelonectria</taxon>
    </lineage>
</organism>
<proteinExistence type="predicted"/>
<dbReference type="Proteomes" id="UP000777438">
    <property type="component" value="Unassembled WGS sequence"/>
</dbReference>
<sequence>MELSTSSTNPKEALLLKAAQDGDEETVRSLLEADDKLVWSKARNTGNSPLHLAVSNNHEAIVRLLLERGVNPEVTNIQGWKPLAIAARNGPSLLPTVELLLQYGADVGSINRRLNESALHVCAETGFCEMARILLDHGAQVDFRDLRGRTPLFKAVSGRRIDMIKLLLEYGAAKDIQTDQGVTLESLAANDPNILQILRTPQLLHGPRISGQGQPTRSGTSRTLIARLAPPFDDNTKMMACHAFKATVVDFYLGEREQRIQKTVPIYEVIYGQGANSLMNAARDGQIQDKPSFRWYHLPANNMDWVEVP</sequence>
<evidence type="ECO:0000256" key="3">
    <source>
        <dbReference type="PROSITE-ProRule" id="PRU00023"/>
    </source>
</evidence>
<dbReference type="InterPro" id="IPR002110">
    <property type="entry name" value="Ankyrin_rpt"/>
</dbReference>